<dbReference type="GO" id="GO:0015628">
    <property type="term" value="P:protein secretion by the type II secretion system"/>
    <property type="evidence" value="ECO:0007669"/>
    <property type="project" value="InterPro"/>
</dbReference>
<evidence type="ECO:0000256" key="2">
    <source>
        <dbReference type="ARBA" id="ARBA00005318"/>
    </source>
</evidence>
<feature type="domain" description="GspL cytoplasmic actin-ATPase-like" evidence="10">
    <location>
        <begin position="5"/>
        <end position="227"/>
    </location>
</feature>
<sequence length="388" mass="42818">MKNALIIRAGSNPEQAVWWWPMGAADEPAKLAGWAQLSELASHPLANAVCLLIPASEVVFRDFTLTKKGPFAQLPQFSWLAEESLMGDVEDLHWTVVRKVGNEVTAAAINATLLQQMLDACHDAGLQVVKAVPDALLLPFNPDGATFASLEEEWWIRPGEAQATVVSDTLLPAVMARLGEGNHQCYGDMIPAWRDSVEPQPWQHPLRLIVPELRAKKFTLLHGAFSQQADIKEEVRRWRKPLIGAVVLALLLSLLPQLANLWQIKTQQKAAEASVQALFKAYFPQSSFTSNLKYHFTQQLKTPQHDFFQHIAQLDQIKSAFNDIELGVVRYDAAQSAFTLNVTAPGKARVEAFVNQAKPAFAFAITEEKSAAAGKPFSAVLKGEAVKK</sequence>
<evidence type="ECO:0000256" key="5">
    <source>
        <dbReference type="ARBA" id="ARBA00022519"/>
    </source>
</evidence>
<dbReference type="Proteomes" id="UP000037315">
    <property type="component" value="Unassembled WGS sequence"/>
</dbReference>
<dbReference type="CDD" id="cd24017">
    <property type="entry name" value="ASKHA_T2SSL_N"/>
    <property type="match status" value="1"/>
</dbReference>
<evidence type="ECO:0000313" key="13">
    <source>
        <dbReference type="Proteomes" id="UP000037315"/>
    </source>
</evidence>
<evidence type="ECO:0000256" key="4">
    <source>
        <dbReference type="ARBA" id="ARBA00022475"/>
    </source>
</evidence>
<dbReference type="GO" id="GO:0009276">
    <property type="term" value="C:Gram-negative-bacterium-type cell wall"/>
    <property type="evidence" value="ECO:0007669"/>
    <property type="project" value="InterPro"/>
</dbReference>
<dbReference type="InterPro" id="IPR025691">
    <property type="entry name" value="GspL_pp_dom"/>
</dbReference>
<evidence type="ECO:0000259" key="10">
    <source>
        <dbReference type="Pfam" id="PF05134"/>
    </source>
</evidence>
<feature type="domain" description="GspL periplasmic" evidence="11">
    <location>
        <begin position="235"/>
        <end position="380"/>
    </location>
</feature>
<keyword evidence="7" id="KW-0653">Protein transport</keyword>
<name>A0A0J8VIM3_9ENTR</name>
<dbReference type="PATRIC" id="fig|1656095.3.peg.2139"/>
<evidence type="ECO:0008006" key="14">
    <source>
        <dbReference type="Google" id="ProtNLM"/>
    </source>
</evidence>
<dbReference type="GO" id="GO:0015627">
    <property type="term" value="C:type II protein secretion system complex"/>
    <property type="evidence" value="ECO:0007669"/>
    <property type="project" value="InterPro"/>
</dbReference>
<protein>
    <recommendedName>
        <fullName evidence="14">Type II secretion system protein L</fullName>
    </recommendedName>
</protein>
<comment type="similarity">
    <text evidence="2">Belongs to the GSP L family.</text>
</comment>
<dbReference type="Gene3D" id="3.30.1360.100">
    <property type="entry name" value="General secretion pathway protein M, EpsM"/>
    <property type="match status" value="1"/>
</dbReference>
<accession>A0A0J8VIM3</accession>
<dbReference type="InterPro" id="IPR007812">
    <property type="entry name" value="T2SS_protein-GspL"/>
</dbReference>
<dbReference type="Gene3D" id="3.30.420.370">
    <property type="match status" value="1"/>
</dbReference>
<evidence type="ECO:0000256" key="9">
    <source>
        <dbReference type="ARBA" id="ARBA00023136"/>
    </source>
</evidence>
<keyword evidence="3" id="KW-0813">Transport</keyword>
<dbReference type="AlphaFoldDB" id="A0A0J8VIM3"/>
<proteinExistence type="inferred from homology"/>
<keyword evidence="4" id="KW-1003">Cell membrane</keyword>
<evidence type="ECO:0000256" key="7">
    <source>
        <dbReference type="ARBA" id="ARBA00022927"/>
    </source>
</evidence>
<comment type="caution">
    <text evidence="12">The sequence shown here is derived from an EMBL/GenBank/DDBJ whole genome shotgun (WGS) entry which is preliminary data.</text>
</comment>
<evidence type="ECO:0000256" key="6">
    <source>
        <dbReference type="ARBA" id="ARBA00022692"/>
    </source>
</evidence>
<keyword evidence="5" id="KW-0997">Cell inner membrane</keyword>
<keyword evidence="6" id="KW-0812">Transmembrane</keyword>
<dbReference type="Pfam" id="PF12693">
    <property type="entry name" value="GspL_C"/>
    <property type="match status" value="1"/>
</dbReference>
<evidence type="ECO:0000313" key="12">
    <source>
        <dbReference type="EMBL" id="KMV33046.1"/>
    </source>
</evidence>
<gene>
    <name evidence="12" type="ORF">ACH50_17435</name>
</gene>
<dbReference type="RefSeq" id="WP_048888495.1">
    <property type="nucleotide sequence ID" value="NZ_LFEJ01000024.1"/>
</dbReference>
<evidence type="ECO:0000256" key="8">
    <source>
        <dbReference type="ARBA" id="ARBA00022989"/>
    </source>
</evidence>
<dbReference type="SUPFAM" id="SSF53067">
    <property type="entry name" value="Actin-like ATPase domain"/>
    <property type="match status" value="1"/>
</dbReference>
<dbReference type="EMBL" id="LFEJ01000024">
    <property type="protein sequence ID" value="KMV33046.1"/>
    <property type="molecule type" value="Genomic_DNA"/>
</dbReference>
<dbReference type="InterPro" id="IPR024230">
    <property type="entry name" value="GspL_cyto_dom"/>
</dbReference>
<evidence type="ECO:0000259" key="11">
    <source>
        <dbReference type="Pfam" id="PF12693"/>
    </source>
</evidence>
<dbReference type="NCBIfam" id="TIGR01709">
    <property type="entry name" value="typeII_sec_gspL"/>
    <property type="match status" value="1"/>
</dbReference>
<keyword evidence="9" id="KW-0472">Membrane</keyword>
<comment type="subcellular location">
    <subcellularLocation>
        <location evidence="1">Cell inner membrane</location>
        <topology evidence="1">Single-pass membrane protein</topology>
    </subcellularLocation>
</comment>
<dbReference type="Pfam" id="PF05134">
    <property type="entry name" value="T2SSL"/>
    <property type="match status" value="1"/>
</dbReference>
<dbReference type="Gene3D" id="3.30.420.380">
    <property type="match status" value="1"/>
</dbReference>
<evidence type="ECO:0000256" key="1">
    <source>
        <dbReference type="ARBA" id="ARBA00004377"/>
    </source>
</evidence>
<dbReference type="GO" id="GO:0005886">
    <property type="term" value="C:plasma membrane"/>
    <property type="evidence" value="ECO:0007669"/>
    <property type="project" value="UniProtKB-SubCell"/>
</dbReference>
<organism evidence="12 13">
    <name type="scientific">Franconibacter pulveris</name>
    <dbReference type="NCBI Taxonomy" id="435910"/>
    <lineage>
        <taxon>Bacteria</taxon>
        <taxon>Pseudomonadati</taxon>
        <taxon>Pseudomonadota</taxon>
        <taxon>Gammaproteobacteria</taxon>
        <taxon>Enterobacterales</taxon>
        <taxon>Enterobacteriaceae</taxon>
        <taxon>Franconibacter</taxon>
    </lineage>
</organism>
<evidence type="ECO:0000256" key="3">
    <source>
        <dbReference type="ARBA" id="ARBA00022448"/>
    </source>
</evidence>
<dbReference type="STRING" id="1121863.GCA_000621185_02569"/>
<keyword evidence="8" id="KW-1133">Transmembrane helix</keyword>
<reference evidence="12 13" key="1">
    <citation type="submission" date="2015-06" db="EMBL/GenBank/DDBJ databases">
        <title>Genome sequencing of Cronobacter sp. strain DJ34 isolated from petroleum contaminated sludge of Duliajan Oil Fields, Assam, India.</title>
        <authorList>
            <person name="Pal S."/>
            <person name="Banerjee T.D."/>
            <person name="Roy A."/>
            <person name="Sar P."/>
            <person name="Kazy S.K."/>
        </authorList>
    </citation>
    <scope>NUCLEOTIDE SEQUENCE [LARGE SCALE GENOMIC DNA]</scope>
    <source>
        <strain evidence="12 13">DJ34</strain>
    </source>
</reference>
<dbReference type="InterPro" id="IPR043129">
    <property type="entry name" value="ATPase_NBD"/>
</dbReference>
<keyword evidence="13" id="KW-1185">Reference proteome</keyword>